<dbReference type="SUPFAM" id="SSF55874">
    <property type="entry name" value="ATPase domain of HSP90 chaperone/DNA topoisomerase II/histidine kinase"/>
    <property type="match status" value="1"/>
</dbReference>
<keyword evidence="1" id="KW-0472">Membrane</keyword>
<feature type="domain" description="Sensor histidine kinase NatK-like C-terminal" evidence="2">
    <location>
        <begin position="369"/>
        <end position="470"/>
    </location>
</feature>
<evidence type="ECO:0000313" key="4">
    <source>
        <dbReference type="Proteomes" id="UP000291269"/>
    </source>
</evidence>
<dbReference type="AlphaFoldDB" id="A0A4Q2KC40"/>
<evidence type="ECO:0000313" key="3">
    <source>
        <dbReference type="EMBL" id="RXZ61549.1"/>
    </source>
</evidence>
<feature type="transmembrane region" description="Helical" evidence="1">
    <location>
        <begin position="72"/>
        <end position="93"/>
    </location>
</feature>
<accession>A0A4Q2KC40</accession>
<protein>
    <submittedName>
        <fullName evidence="3">GHKL domain-containing protein</fullName>
    </submittedName>
</protein>
<feature type="transmembrane region" description="Helical" evidence="1">
    <location>
        <begin position="134"/>
        <end position="155"/>
    </location>
</feature>
<gene>
    <name evidence="3" type="ORF">ESZ91_03925</name>
</gene>
<dbReference type="PANTHER" id="PTHR40448:SF1">
    <property type="entry name" value="TWO-COMPONENT SENSOR HISTIDINE KINASE"/>
    <property type="match status" value="1"/>
</dbReference>
<feature type="transmembrane region" description="Helical" evidence="1">
    <location>
        <begin position="161"/>
        <end position="179"/>
    </location>
</feature>
<dbReference type="InterPro" id="IPR036890">
    <property type="entry name" value="HATPase_C_sf"/>
</dbReference>
<keyword evidence="1" id="KW-0812">Transmembrane</keyword>
<dbReference type="Pfam" id="PF14501">
    <property type="entry name" value="HATPase_c_5"/>
    <property type="match status" value="1"/>
</dbReference>
<feature type="transmembrane region" description="Helical" evidence="1">
    <location>
        <begin position="45"/>
        <end position="65"/>
    </location>
</feature>
<sequence length="478" mass="54920">MSKAIAMQTSACYNVKKYYGRILPFALKRKRRYLIDMFFTFVYDYIFILQIAAVSLSLLIVFYPFQKTFRSIAFAAAQFAALFALGTVLNWGLFELSSVWTFLGGINFHISWLLVIIIYLLFNRVYIMSRMIMGAVLYTSVIAVTDLGRLVMNVLPVGTDWSFVNILFYLLIIGFSLLIRRYTLTRYSDIPVFSVAMIMLGAICSSSLIIGKTILNVKIGGISQDTFFIFTLAVIYILIVSSYMIIYFHCKGRKEVIELQVKNKLLEADKQMLAVSEQAISEMRQIKHDIKNQLKVIELMLEQKQYGALGRYFSSMNESFLKESGSSFIDCGNEFINSVINMEILKANNYGIQLVTRINVPSELPFEKSDLCRILVNLLDNAIEGVLRADSKDYLVDCKIARQAGFLYVSVQNHIRDDYDRDRLLEMNTEKEDADNHGFGHRIVKRIVEKYNGIVKYKVEDNEFIAEMMLDFTSMEVK</sequence>
<dbReference type="InterPro" id="IPR032834">
    <property type="entry name" value="NatK-like_C"/>
</dbReference>
<feature type="transmembrane region" description="Helical" evidence="1">
    <location>
        <begin position="227"/>
        <end position="248"/>
    </location>
</feature>
<dbReference type="OrthoDB" id="3173688at2"/>
<dbReference type="RefSeq" id="WP_129224343.1">
    <property type="nucleotide sequence ID" value="NZ_SDOZ01000002.1"/>
</dbReference>
<dbReference type="EMBL" id="SDOZ01000002">
    <property type="protein sequence ID" value="RXZ61549.1"/>
    <property type="molecule type" value="Genomic_DNA"/>
</dbReference>
<evidence type="ECO:0000256" key="1">
    <source>
        <dbReference type="SAM" id="Phobius"/>
    </source>
</evidence>
<feature type="transmembrane region" description="Helical" evidence="1">
    <location>
        <begin position="191"/>
        <end position="215"/>
    </location>
</feature>
<proteinExistence type="predicted"/>
<dbReference type="GO" id="GO:0042802">
    <property type="term" value="F:identical protein binding"/>
    <property type="evidence" value="ECO:0007669"/>
    <property type="project" value="TreeGrafter"/>
</dbReference>
<dbReference type="CDD" id="cd16935">
    <property type="entry name" value="HATPase_AgrC-ComD-like"/>
    <property type="match status" value="1"/>
</dbReference>
<dbReference type="Gene3D" id="3.30.565.10">
    <property type="entry name" value="Histidine kinase-like ATPase, C-terminal domain"/>
    <property type="match status" value="1"/>
</dbReference>
<keyword evidence="4" id="KW-1185">Reference proteome</keyword>
<organism evidence="3 4">
    <name type="scientific">Candidatus Borkfalkia ceftriaxoniphila</name>
    <dbReference type="NCBI Taxonomy" id="2508949"/>
    <lineage>
        <taxon>Bacteria</taxon>
        <taxon>Bacillati</taxon>
        <taxon>Bacillota</taxon>
        <taxon>Clostridia</taxon>
        <taxon>Christensenellales</taxon>
        <taxon>Christensenellaceae</taxon>
        <taxon>Candidatus Borkfalkia</taxon>
    </lineage>
</organism>
<dbReference type="PANTHER" id="PTHR40448">
    <property type="entry name" value="TWO-COMPONENT SENSOR HISTIDINE KINASE"/>
    <property type="match status" value="1"/>
</dbReference>
<keyword evidence="1" id="KW-1133">Transmembrane helix</keyword>
<name>A0A4Q2KC40_9FIRM</name>
<evidence type="ECO:0000259" key="2">
    <source>
        <dbReference type="Pfam" id="PF14501"/>
    </source>
</evidence>
<feature type="transmembrane region" description="Helical" evidence="1">
    <location>
        <begin position="99"/>
        <end position="122"/>
    </location>
</feature>
<dbReference type="Proteomes" id="UP000291269">
    <property type="component" value="Unassembled WGS sequence"/>
</dbReference>
<comment type="caution">
    <text evidence="3">The sequence shown here is derived from an EMBL/GenBank/DDBJ whole genome shotgun (WGS) entry which is preliminary data.</text>
</comment>
<reference evidence="3 4" key="1">
    <citation type="journal article" date="2019" name="Gut">
        <title>Antibiotics-induced monodominance of a novel gut bacterial order.</title>
        <authorList>
            <person name="Hildebrand F."/>
            <person name="Moitinho-Silva L."/>
            <person name="Blasche S."/>
            <person name="Jahn M.T."/>
            <person name="Gossmann T.I."/>
            <person name="Heuerta-Cepas J."/>
            <person name="Hercog R."/>
            <person name="Luetge M."/>
            <person name="Bahram M."/>
            <person name="Pryszlak A."/>
            <person name="Alves R.J."/>
            <person name="Waszak S.M."/>
            <person name="Zhu A."/>
            <person name="Ye L."/>
            <person name="Costea P.I."/>
            <person name="Aalvink S."/>
            <person name="Belzer C."/>
            <person name="Forslund S.K."/>
            <person name="Sunagawa S."/>
            <person name="Hentschel U."/>
            <person name="Merten C."/>
            <person name="Patil K.R."/>
            <person name="Benes V."/>
            <person name="Bork P."/>
        </authorList>
    </citation>
    <scope>NUCLEOTIDE SEQUENCE [LARGE SCALE GENOMIC DNA]</scope>
    <source>
        <strain evidence="3 4">HDS1380</strain>
    </source>
</reference>